<keyword evidence="2" id="KW-1185">Reference proteome</keyword>
<organism evidence="1 2">
    <name type="scientific">Entomophthora muscae</name>
    <dbReference type="NCBI Taxonomy" id="34485"/>
    <lineage>
        <taxon>Eukaryota</taxon>
        <taxon>Fungi</taxon>
        <taxon>Fungi incertae sedis</taxon>
        <taxon>Zoopagomycota</taxon>
        <taxon>Entomophthoromycotina</taxon>
        <taxon>Entomophthoromycetes</taxon>
        <taxon>Entomophthorales</taxon>
        <taxon>Entomophthoraceae</taxon>
        <taxon>Entomophthora</taxon>
    </lineage>
</organism>
<gene>
    <name evidence="1" type="primary">SRP68</name>
    <name evidence="1" type="ORF">DSO57_1009716</name>
</gene>
<accession>A0ACC2UGV0</accession>
<proteinExistence type="predicted"/>
<dbReference type="EMBL" id="QTSX02000741">
    <property type="protein sequence ID" value="KAJ9085876.1"/>
    <property type="molecule type" value="Genomic_DNA"/>
</dbReference>
<dbReference type="Proteomes" id="UP001165960">
    <property type="component" value="Unassembled WGS sequence"/>
</dbReference>
<reference evidence="1" key="1">
    <citation type="submission" date="2022-04" db="EMBL/GenBank/DDBJ databases">
        <title>Genome of the entomopathogenic fungus Entomophthora muscae.</title>
        <authorList>
            <person name="Elya C."/>
            <person name="Lovett B.R."/>
            <person name="Lee E."/>
            <person name="Macias A.M."/>
            <person name="Hajek A.E."/>
            <person name="De Bivort B.L."/>
            <person name="Kasson M.T."/>
            <person name="De Fine Licht H.H."/>
            <person name="Stajich J.E."/>
        </authorList>
    </citation>
    <scope>NUCLEOTIDE SEQUENCE</scope>
    <source>
        <strain evidence="1">Berkeley</strain>
    </source>
</reference>
<name>A0ACC2UGV0_9FUNG</name>
<evidence type="ECO:0000313" key="1">
    <source>
        <dbReference type="EMBL" id="KAJ9085876.1"/>
    </source>
</evidence>
<evidence type="ECO:0000313" key="2">
    <source>
        <dbReference type="Proteomes" id="UP001165960"/>
    </source>
</evidence>
<protein>
    <submittedName>
        <fullName evidence="1">Signal recognition particle subunit srp68</fullName>
    </submittedName>
</protein>
<sequence>MSSTLEFRALGAVNEARSTNGLRQQDYMRYRKFCTKKLFKLRKSLNLKMDVKDKEASGFNFNSLTAELVSSDKRYLNLVLLETERAWAVALEAENDSNRESRKKFTVIRRLRRACIFSELLEKVCTWNLLDAISILEIKAYSWFLNGLHASDKENWKESREYFFAASEILSTLAQAESSSANDKALYLSFNDELEPSLRFCDYNLSRHDDAMDEGHDKKLLTTVTKELQSLAVVKDTKEVATLNSLNWFGNEIQLTSSEISRLVLRSHQAEEALFSGGDSSNDMEHFDELVGSYADMTQAANKLLEEDRIASSKILSSQTAEITANLHLLQTCAKQRYCTAIVLRNWNLAQTTFSISKATVVPQLNCSGRAEEVAQLTEKILQTLEEISHIPHFEEDYHFEQWVLSTTSFFKAFRMTYIGQKYAANQDHSKAFALFEKAHELFMQAKVSKSQAAQSDSRIDFVLTLSELEQWEAIAHSLELQAHAHCAITLAQDYSNVLERASSLGLHSKAPVEPVVMHLKSFPHFKLVTSKNHLSSPVQPPLYNLDPQLRPIPCKPIAFDVASKEFNQEGSVHQDLISRLSKRAGVKQVEALTSESSSGVLGGLISSLFGN</sequence>
<comment type="caution">
    <text evidence="1">The sequence shown here is derived from an EMBL/GenBank/DDBJ whole genome shotgun (WGS) entry which is preliminary data.</text>
</comment>